<evidence type="ECO:0000313" key="2">
    <source>
        <dbReference type="Proteomes" id="UP001292216"/>
    </source>
</evidence>
<evidence type="ECO:0000313" key="1">
    <source>
        <dbReference type="EMBL" id="MEA3571772.1"/>
    </source>
</evidence>
<organism evidence="1 2">
    <name type="scientific">Paenibacillus phoenicis</name>
    <dbReference type="NCBI Taxonomy" id="554117"/>
    <lineage>
        <taxon>Bacteria</taxon>
        <taxon>Bacillati</taxon>
        <taxon>Bacillota</taxon>
        <taxon>Bacilli</taxon>
        <taxon>Bacillales</taxon>
        <taxon>Paenibacillaceae</taxon>
        <taxon>Paenibacillus</taxon>
    </lineage>
</organism>
<keyword evidence="2" id="KW-1185">Reference proteome</keyword>
<proteinExistence type="predicted"/>
<comment type="caution">
    <text evidence="1">The sequence shown here is derived from an EMBL/GenBank/DDBJ whole genome shotgun (WGS) entry which is preliminary data.</text>
</comment>
<reference evidence="1 2" key="1">
    <citation type="submission" date="2023-12" db="EMBL/GenBank/DDBJ databases">
        <title>Whole genome sequencing of Paenibacillus phoenicis isolated from the Phoenix Mars Lander spacecraft assembly facility.</title>
        <authorList>
            <person name="Garcia A."/>
            <person name="Venkateswaran K."/>
        </authorList>
    </citation>
    <scope>NUCLEOTIDE SEQUENCE [LARGE SCALE GENOMIC DNA]</scope>
    <source>
        <strain evidence="1 2">3PO2SA</strain>
    </source>
</reference>
<dbReference type="EMBL" id="JAYERP010000001">
    <property type="protein sequence ID" value="MEA3571772.1"/>
    <property type="molecule type" value="Genomic_DNA"/>
</dbReference>
<dbReference type="RefSeq" id="WP_323078330.1">
    <property type="nucleotide sequence ID" value="NZ_CBCSKM010000009.1"/>
</dbReference>
<gene>
    <name evidence="1" type="ORF">U9M73_17645</name>
</gene>
<protein>
    <submittedName>
        <fullName evidence="1">Uncharacterized protein</fullName>
    </submittedName>
</protein>
<name>A0ABU5PPR1_9BACL</name>
<accession>A0ABU5PPR1</accession>
<dbReference type="Proteomes" id="UP001292216">
    <property type="component" value="Unassembled WGS sequence"/>
</dbReference>
<sequence length="152" mass="16902">MRPIILADFVRIDGVKPLLVAQLYDRHGDYQTAIAAPCDNAVLAVQVALEMAEFAGYYEIIDFKTSDRAIFAAAMAEPDLNAEILHPSDTAHVRRMASDHAEVYRELYPDDPPTPPSVSEGIRPVLTGWRAKVVTFLRYLITKIESTGELSK</sequence>